<sequence>MTKPRALKRTVKKKVAQPAEAYDRAIEEPMTTKMAPPMTASPRPKVTPLMASDVVPMSPPAPTKISRVQSTNVVKNMIRVSVSEICYLRSLFPEDVFRKRVYADMHIHCLAPEKDGVDTAMRDALALTLWMEEGAFEALEKEYLEQLVFCIYAVGKDAKPDKLLESYSFKIRNTPDATTLTTSFLGHEVVSSDPEKIKDQAIQMIRSLVSITNSLDALPGNRLLTMKLTYNETCPRDWQPKYFKQATSDLSEEFVKPSLKVDLGRIMTPFHFVSMRLEASEDAFQVAAQELPQESLSQAQAPMSPATEGGHSFGGGSPPSSVSPVAATQPPSPIDVPTQRATQPSQALAKEDIMKYCVQFETIEMSEILTRFDLAPSLMKKRVDELCAEKVLIPNPDAVDSYRVGVYQDLSYYQAIQFAHGKLRRYVSVLALAKFFSWTLLFSKAIIMRMHHEHLVDMSKPPSFNGYPVLYDESTRHVIQAAIQSLNEAKNRPKKRDRSPVQASKGPHTSSSGKPILQTNHAPKKRRMTIQAISMTPVSFL</sequence>
<evidence type="ECO:0000259" key="7">
    <source>
        <dbReference type="PROSITE" id="PS50815"/>
    </source>
</evidence>
<dbReference type="Proteomes" id="UP000030762">
    <property type="component" value="Unassembled WGS sequence"/>
</dbReference>
<feature type="compositionally biased region" description="Low complexity" evidence="6">
    <location>
        <begin position="318"/>
        <end position="329"/>
    </location>
</feature>
<dbReference type="OrthoDB" id="1928087at2759"/>
<dbReference type="InterPro" id="IPR003511">
    <property type="entry name" value="HORMA_dom"/>
</dbReference>
<proteinExistence type="predicted"/>
<dbReference type="EMBL" id="JH767138">
    <property type="protein sequence ID" value="EQC39479.1"/>
    <property type="molecule type" value="Genomic_DNA"/>
</dbReference>
<feature type="region of interest" description="Disordered" evidence="6">
    <location>
        <begin position="291"/>
        <end position="346"/>
    </location>
</feature>
<dbReference type="PANTHER" id="PTHR48225:SF7">
    <property type="entry name" value="MEIOSIS-SPECIFIC PROTEIN HOP1"/>
    <property type="match status" value="1"/>
</dbReference>
<dbReference type="InterPro" id="IPR051294">
    <property type="entry name" value="HORMA_MeioticProgression"/>
</dbReference>
<evidence type="ECO:0000256" key="1">
    <source>
        <dbReference type="ARBA" id="ARBA00004123"/>
    </source>
</evidence>
<dbReference type="STRING" id="1156394.T0QN48"/>
<dbReference type="GO" id="GO:0005634">
    <property type="term" value="C:nucleus"/>
    <property type="evidence" value="ECO:0007669"/>
    <property type="project" value="UniProtKB-SubCell"/>
</dbReference>
<feature type="domain" description="HORMA" evidence="7">
    <location>
        <begin position="68"/>
        <end position="277"/>
    </location>
</feature>
<dbReference type="GO" id="GO:0051321">
    <property type="term" value="P:meiotic cell cycle"/>
    <property type="evidence" value="ECO:0007669"/>
    <property type="project" value="UniProtKB-KW"/>
</dbReference>
<dbReference type="eggNOG" id="KOG4652">
    <property type="taxonomic scope" value="Eukaryota"/>
</dbReference>
<dbReference type="GO" id="GO:0005694">
    <property type="term" value="C:chromosome"/>
    <property type="evidence" value="ECO:0007669"/>
    <property type="project" value="UniProtKB-SubCell"/>
</dbReference>
<dbReference type="RefSeq" id="XP_008606751.1">
    <property type="nucleotide sequence ID" value="XM_008608529.1"/>
</dbReference>
<reference evidence="8 9" key="1">
    <citation type="submission" date="2012-04" db="EMBL/GenBank/DDBJ databases">
        <title>The Genome Sequence of Saprolegnia declina VS20.</title>
        <authorList>
            <consortium name="The Broad Institute Genome Sequencing Platform"/>
            <person name="Russ C."/>
            <person name="Nusbaum C."/>
            <person name="Tyler B."/>
            <person name="van West P."/>
            <person name="Dieguez-Uribeondo J."/>
            <person name="de Bruijn I."/>
            <person name="Tripathy S."/>
            <person name="Jiang R."/>
            <person name="Young S.K."/>
            <person name="Zeng Q."/>
            <person name="Gargeya S."/>
            <person name="Fitzgerald M."/>
            <person name="Haas B."/>
            <person name="Abouelleil A."/>
            <person name="Alvarado L."/>
            <person name="Arachchi H.M."/>
            <person name="Berlin A."/>
            <person name="Chapman S.B."/>
            <person name="Goldberg J."/>
            <person name="Griggs A."/>
            <person name="Gujja S."/>
            <person name="Hansen M."/>
            <person name="Howarth C."/>
            <person name="Imamovic A."/>
            <person name="Larimer J."/>
            <person name="McCowen C."/>
            <person name="Montmayeur A."/>
            <person name="Murphy C."/>
            <person name="Neiman D."/>
            <person name="Pearson M."/>
            <person name="Priest M."/>
            <person name="Roberts A."/>
            <person name="Saif S."/>
            <person name="Shea T."/>
            <person name="Sisk P."/>
            <person name="Sykes S."/>
            <person name="Wortman J."/>
            <person name="Nusbaum C."/>
            <person name="Birren B."/>
        </authorList>
    </citation>
    <scope>NUCLEOTIDE SEQUENCE [LARGE SCALE GENOMIC DNA]</scope>
    <source>
        <strain evidence="8 9">VS20</strain>
    </source>
</reference>
<evidence type="ECO:0000256" key="3">
    <source>
        <dbReference type="ARBA" id="ARBA00022454"/>
    </source>
</evidence>
<dbReference type="GeneID" id="19943649"/>
<protein>
    <recommendedName>
        <fullName evidence="7">HORMA domain-containing protein</fullName>
    </recommendedName>
</protein>
<dbReference type="AlphaFoldDB" id="T0QN48"/>
<feature type="region of interest" description="Disordered" evidence="6">
    <location>
        <begin position="486"/>
        <end position="528"/>
    </location>
</feature>
<comment type="subcellular location">
    <subcellularLocation>
        <location evidence="2">Chromosome</location>
    </subcellularLocation>
    <subcellularLocation>
        <location evidence="1">Nucleus</location>
    </subcellularLocation>
</comment>
<feature type="compositionally biased region" description="Polar residues" evidence="6">
    <location>
        <begin position="507"/>
        <end position="521"/>
    </location>
</feature>
<evidence type="ECO:0000313" key="9">
    <source>
        <dbReference type="Proteomes" id="UP000030762"/>
    </source>
</evidence>
<keyword evidence="4" id="KW-0539">Nucleus</keyword>
<accession>T0QN48</accession>
<gene>
    <name evidence="8" type="ORF">SDRG_02922</name>
</gene>
<dbReference type="SUPFAM" id="SSF56019">
    <property type="entry name" value="The spindle assembly checkpoint protein mad2"/>
    <property type="match status" value="1"/>
</dbReference>
<dbReference type="PANTHER" id="PTHR48225">
    <property type="entry name" value="HORMA DOMAIN-CONTAINING PROTEIN 1"/>
    <property type="match status" value="1"/>
</dbReference>
<organism evidence="8 9">
    <name type="scientific">Saprolegnia diclina (strain VS20)</name>
    <dbReference type="NCBI Taxonomy" id="1156394"/>
    <lineage>
        <taxon>Eukaryota</taxon>
        <taxon>Sar</taxon>
        <taxon>Stramenopiles</taxon>
        <taxon>Oomycota</taxon>
        <taxon>Saprolegniomycetes</taxon>
        <taxon>Saprolegniales</taxon>
        <taxon>Saprolegniaceae</taxon>
        <taxon>Saprolegnia</taxon>
    </lineage>
</organism>
<dbReference type="InterPro" id="IPR036570">
    <property type="entry name" value="HORMA_dom_sf"/>
</dbReference>
<keyword evidence="5" id="KW-0469">Meiosis</keyword>
<evidence type="ECO:0000256" key="5">
    <source>
        <dbReference type="ARBA" id="ARBA00023254"/>
    </source>
</evidence>
<dbReference type="PROSITE" id="PS50815">
    <property type="entry name" value="HORMA"/>
    <property type="match status" value="1"/>
</dbReference>
<evidence type="ECO:0000313" key="8">
    <source>
        <dbReference type="EMBL" id="EQC39479.1"/>
    </source>
</evidence>
<dbReference type="InParanoid" id="T0QN48"/>
<dbReference type="VEuPathDB" id="FungiDB:SDRG_02922"/>
<evidence type="ECO:0000256" key="4">
    <source>
        <dbReference type="ARBA" id="ARBA00023242"/>
    </source>
</evidence>
<dbReference type="Pfam" id="PF02301">
    <property type="entry name" value="HORMA"/>
    <property type="match status" value="1"/>
</dbReference>
<evidence type="ECO:0000256" key="6">
    <source>
        <dbReference type="SAM" id="MobiDB-lite"/>
    </source>
</evidence>
<evidence type="ECO:0000256" key="2">
    <source>
        <dbReference type="ARBA" id="ARBA00004286"/>
    </source>
</evidence>
<keyword evidence="9" id="KW-1185">Reference proteome</keyword>
<dbReference type="OMA" id="AMEEPMT"/>
<name>T0QN48_SAPDV</name>
<feature type="compositionally biased region" description="Polar residues" evidence="6">
    <location>
        <begin position="292"/>
        <end position="301"/>
    </location>
</feature>
<keyword evidence="3" id="KW-0158">Chromosome</keyword>
<dbReference type="Gene3D" id="3.30.900.10">
    <property type="entry name" value="HORMA domain"/>
    <property type="match status" value="1"/>
</dbReference>